<dbReference type="PANTHER" id="PTHR30348:SF13">
    <property type="entry name" value="UPF0759 PROTEIN YUNF"/>
    <property type="match status" value="1"/>
</dbReference>
<evidence type="ECO:0000313" key="2">
    <source>
        <dbReference type="Proteomes" id="UP000188603"/>
    </source>
</evidence>
<evidence type="ECO:0008006" key="3">
    <source>
        <dbReference type="Google" id="ProtNLM"/>
    </source>
</evidence>
<name>A0A1U9K758_9BACL</name>
<evidence type="ECO:0000313" key="1">
    <source>
        <dbReference type="EMBL" id="AQS55861.1"/>
    </source>
</evidence>
<sequence>MGSKQVGNVLVGVTGWGDHDVLYPAGTRPGDKLSLYAGHFPTVEVDATFYAIQPKKNVEAWIDQTPEHFRFVVKAHQSMTGHKRQGQGERSTAHVFKAFRESIQPLVETNKLGMVLFQFPPWVDFQEKYTTYIRKCRQFFGEWPLAVEFRHKSWFASENRQVTLDFLQREGIIHVVCDEPQMGDGCVPIVPVVTVRDKSLVRFHGRNRVGWQNTGQPNWRKVRYHYRYSREELNEWALRIQDIASQAEEVIVLFNNNSQGDAVPNARELIDIMGLRYDSLAPRQMEWF</sequence>
<protein>
    <recommendedName>
        <fullName evidence="3">DUF72 domain-containing protein</fullName>
    </recommendedName>
</protein>
<dbReference type="STRING" id="1471761.B0W44_08725"/>
<dbReference type="EMBL" id="CP019699">
    <property type="protein sequence ID" value="AQS55861.1"/>
    <property type="molecule type" value="Genomic_DNA"/>
</dbReference>
<gene>
    <name evidence="1" type="ORF">B0W44_08725</name>
</gene>
<reference evidence="1 2" key="1">
    <citation type="journal article" date="2015" name="Int. J. Syst. Evol. Microbiol.">
        <title>Novibacillus thermophilus gen. nov., sp. nov., a Gram-staining-negative and moderately thermophilic member of the family Thermoactinomycetaceae.</title>
        <authorList>
            <person name="Yang G."/>
            <person name="Chen J."/>
            <person name="Zhou S."/>
        </authorList>
    </citation>
    <scope>NUCLEOTIDE SEQUENCE [LARGE SCALE GENOMIC DNA]</scope>
    <source>
        <strain evidence="1 2">SG-1</strain>
    </source>
</reference>
<dbReference type="Gene3D" id="3.20.20.410">
    <property type="entry name" value="Protein of unknown function UPF0759"/>
    <property type="match status" value="1"/>
</dbReference>
<organism evidence="1 2">
    <name type="scientific">Novibacillus thermophilus</name>
    <dbReference type="NCBI Taxonomy" id="1471761"/>
    <lineage>
        <taxon>Bacteria</taxon>
        <taxon>Bacillati</taxon>
        <taxon>Bacillota</taxon>
        <taxon>Bacilli</taxon>
        <taxon>Bacillales</taxon>
        <taxon>Thermoactinomycetaceae</taxon>
        <taxon>Novibacillus</taxon>
    </lineage>
</organism>
<keyword evidence="2" id="KW-1185">Reference proteome</keyword>
<proteinExistence type="predicted"/>
<dbReference type="SUPFAM" id="SSF117396">
    <property type="entry name" value="TM1631-like"/>
    <property type="match status" value="1"/>
</dbReference>
<dbReference type="InterPro" id="IPR036520">
    <property type="entry name" value="UPF0759_sf"/>
</dbReference>
<dbReference type="PANTHER" id="PTHR30348">
    <property type="entry name" value="UNCHARACTERIZED PROTEIN YECE"/>
    <property type="match status" value="1"/>
</dbReference>
<dbReference type="RefSeq" id="WP_077719724.1">
    <property type="nucleotide sequence ID" value="NZ_CP019699.1"/>
</dbReference>
<dbReference type="InterPro" id="IPR002763">
    <property type="entry name" value="DUF72"/>
</dbReference>
<dbReference type="AlphaFoldDB" id="A0A1U9K758"/>
<dbReference type="Proteomes" id="UP000188603">
    <property type="component" value="Chromosome"/>
</dbReference>
<dbReference type="OrthoDB" id="9780310at2"/>
<accession>A0A1U9K758</accession>
<dbReference type="Pfam" id="PF01904">
    <property type="entry name" value="DUF72"/>
    <property type="match status" value="1"/>
</dbReference>
<dbReference type="KEGG" id="ntr:B0W44_08725"/>